<evidence type="ECO:0000313" key="1">
    <source>
        <dbReference type="EMBL" id="MFD1361824.1"/>
    </source>
</evidence>
<reference evidence="2" key="1">
    <citation type="journal article" date="2019" name="Int. J. Syst. Evol. Microbiol.">
        <title>The Global Catalogue of Microorganisms (GCM) 10K type strain sequencing project: providing services to taxonomists for standard genome sequencing and annotation.</title>
        <authorList>
            <consortium name="The Broad Institute Genomics Platform"/>
            <consortium name="The Broad Institute Genome Sequencing Center for Infectious Disease"/>
            <person name="Wu L."/>
            <person name="Ma J."/>
        </authorList>
    </citation>
    <scope>NUCLEOTIDE SEQUENCE [LARGE SCALE GENOMIC DNA]</scope>
    <source>
        <strain evidence="2">CCUG 54822</strain>
    </source>
</reference>
<dbReference type="EMBL" id="JBHTNH010000019">
    <property type="protein sequence ID" value="MFD1361824.1"/>
    <property type="molecule type" value="Genomic_DNA"/>
</dbReference>
<proteinExistence type="predicted"/>
<gene>
    <name evidence="1" type="ORF">ACFQ4A_09175</name>
</gene>
<name>A0ABW3ZUB4_9BACI</name>
<accession>A0ABW3ZUB4</accession>
<comment type="caution">
    <text evidence="1">The sequence shown here is derived from an EMBL/GenBank/DDBJ whole genome shotgun (WGS) entry which is preliminary data.</text>
</comment>
<dbReference type="RefSeq" id="WP_382399755.1">
    <property type="nucleotide sequence ID" value="NZ_JBHTNH010000019.1"/>
</dbReference>
<protein>
    <submittedName>
        <fullName evidence="1">Uncharacterized protein</fullName>
    </submittedName>
</protein>
<dbReference type="Proteomes" id="UP001597178">
    <property type="component" value="Unassembled WGS sequence"/>
</dbReference>
<sequence length="91" mass="10205">MQEAWVQLLFFSVKLEEAFKNWTIGQSGRNSLGLSELVAGNIRGNGPIFNWLFKTPESLNAALGWVAIFSRGGFHGQCLYHDVVRCCVLCR</sequence>
<organism evidence="1 2">
    <name type="scientific">Lentibacillus salinarum</name>
    <dbReference type="NCBI Taxonomy" id="446820"/>
    <lineage>
        <taxon>Bacteria</taxon>
        <taxon>Bacillati</taxon>
        <taxon>Bacillota</taxon>
        <taxon>Bacilli</taxon>
        <taxon>Bacillales</taxon>
        <taxon>Bacillaceae</taxon>
        <taxon>Lentibacillus</taxon>
    </lineage>
</organism>
<evidence type="ECO:0000313" key="2">
    <source>
        <dbReference type="Proteomes" id="UP001597178"/>
    </source>
</evidence>
<keyword evidence="2" id="KW-1185">Reference proteome</keyword>